<evidence type="ECO:0000313" key="3">
    <source>
        <dbReference type="Proteomes" id="UP000198793"/>
    </source>
</evidence>
<proteinExistence type="predicted"/>
<dbReference type="OrthoDB" id="19145at255475"/>
<evidence type="ECO:0000313" key="2">
    <source>
        <dbReference type="EMBL" id="SDO09615.1"/>
    </source>
</evidence>
<evidence type="ECO:0008006" key="4">
    <source>
        <dbReference type="Google" id="ProtNLM"/>
    </source>
</evidence>
<gene>
    <name evidence="2" type="ORF">SAMN05192530_103287</name>
</gene>
<dbReference type="AlphaFoldDB" id="A0A1H0GRX5"/>
<dbReference type="Proteomes" id="UP000198793">
    <property type="component" value="Unassembled WGS sequence"/>
</dbReference>
<feature type="compositionally biased region" description="Basic and acidic residues" evidence="1">
    <location>
        <begin position="42"/>
        <end position="67"/>
    </location>
</feature>
<reference evidence="2 3" key="1">
    <citation type="submission" date="2016-10" db="EMBL/GenBank/DDBJ databases">
        <authorList>
            <person name="de Groot N.N."/>
        </authorList>
    </citation>
    <scope>NUCLEOTIDE SEQUENCE [LARGE SCALE GENOMIC DNA]</scope>
    <source>
        <strain evidence="3">L7-484,KACC 16230,DSM 25025</strain>
    </source>
</reference>
<sequence length="67" mass="7799">MVAEVVNLRLARKRAKRKSDDQVAEQNRLLHGQTAGQRARIKHEMETRDRHLDASRIDSRHDPDDVT</sequence>
<dbReference type="Pfam" id="PF13770">
    <property type="entry name" value="DUF4169"/>
    <property type="match status" value="1"/>
</dbReference>
<protein>
    <recommendedName>
        <fullName evidence="4">DUF4169 family protein</fullName>
    </recommendedName>
</protein>
<evidence type="ECO:0000256" key="1">
    <source>
        <dbReference type="SAM" id="MobiDB-lite"/>
    </source>
</evidence>
<organism evidence="2 3">
    <name type="scientific">Aureimonas jatrophae</name>
    <dbReference type="NCBI Taxonomy" id="1166073"/>
    <lineage>
        <taxon>Bacteria</taxon>
        <taxon>Pseudomonadati</taxon>
        <taxon>Pseudomonadota</taxon>
        <taxon>Alphaproteobacteria</taxon>
        <taxon>Hyphomicrobiales</taxon>
        <taxon>Aurantimonadaceae</taxon>
        <taxon>Aureimonas</taxon>
    </lineage>
</organism>
<feature type="region of interest" description="Disordered" evidence="1">
    <location>
        <begin position="12"/>
        <end position="67"/>
    </location>
</feature>
<dbReference type="InterPro" id="IPR025227">
    <property type="entry name" value="DUF4169"/>
</dbReference>
<keyword evidence="3" id="KW-1185">Reference proteome</keyword>
<dbReference type="EMBL" id="FNIT01000003">
    <property type="protein sequence ID" value="SDO09615.1"/>
    <property type="molecule type" value="Genomic_DNA"/>
</dbReference>
<name>A0A1H0GRX5_9HYPH</name>
<accession>A0A1H0GRX5</accession>
<dbReference type="RefSeq" id="WP_090672195.1">
    <property type="nucleotide sequence ID" value="NZ_FNIT01000003.1"/>
</dbReference>